<keyword evidence="4 9" id="KW-1003">Cell membrane</keyword>
<dbReference type="PANTHER" id="PTHR30386">
    <property type="entry name" value="MEMBRANE FUSION SUBUNIT OF EMRAB-TOLC MULTIDRUG EFFLUX PUMP"/>
    <property type="match status" value="1"/>
</dbReference>
<dbReference type="InterPro" id="IPR058982">
    <property type="entry name" value="Beta-barrel_AprE"/>
</dbReference>
<organism evidence="13 14">
    <name type="scientific">Ferrimonas aestuarii</name>
    <dbReference type="NCBI Taxonomy" id="2569539"/>
    <lineage>
        <taxon>Bacteria</taxon>
        <taxon>Pseudomonadati</taxon>
        <taxon>Pseudomonadota</taxon>
        <taxon>Gammaproteobacteria</taxon>
        <taxon>Alteromonadales</taxon>
        <taxon>Ferrimonadaceae</taxon>
        <taxon>Ferrimonas</taxon>
    </lineage>
</organism>
<dbReference type="PANTHER" id="PTHR30386:SF17">
    <property type="entry name" value="ALKALINE PROTEASE SECRETION PROTEIN APRE"/>
    <property type="match status" value="1"/>
</dbReference>
<dbReference type="RefSeq" id="WP_136861987.1">
    <property type="nucleotide sequence ID" value="NZ_SWCJ01000002.1"/>
</dbReference>
<keyword evidence="7 9" id="KW-1133">Transmembrane helix</keyword>
<dbReference type="Gene3D" id="2.40.50.100">
    <property type="match status" value="1"/>
</dbReference>
<keyword evidence="6 9" id="KW-0812">Transmembrane</keyword>
<comment type="caution">
    <text evidence="13">The sequence shown here is derived from an EMBL/GenBank/DDBJ whole genome shotgun (WGS) entry which is preliminary data.</text>
</comment>
<dbReference type="InterPro" id="IPR050739">
    <property type="entry name" value="MFP"/>
</dbReference>
<keyword evidence="10" id="KW-0175">Coiled coil</keyword>
<evidence type="ECO:0000313" key="14">
    <source>
        <dbReference type="Proteomes" id="UP000305675"/>
    </source>
</evidence>
<dbReference type="InterPro" id="IPR010129">
    <property type="entry name" value="T1SS_HlyD"/>
</dbReference>
<evidence type="ECO:0000256" key="1">
    <source>
        <dbReference type="ARBA" id="ARBA00004377"/>
    </source>
</evidence>
<keyword evidence="8 9" id="KW-0472">Membrane</keyword>
<evidence type="ECO:0000256" key="9">
    <source>
        <dbReference type="RuleBase" id="RU365093"/>
    </source>
</evidence>
<evidence type="ECO:0000256" key="4">
    <source>
        <dbReference type="ARBA" id="ARBA00022475"/>
    </source>
</evidence>
<dbReference type="NCBIfam" id="TIGR01843">
    <property type="entry name" value="type_I_hlyD"/>
    <property type="match status" value="1"/>
</dbReference>
<proteinExistence type="inferred from homology"/>
<evidence type="ECO:0000259" key="12">
    <source>
        <dbReference type="Pfam" id="PF26002"/>
    </source>
</evidence>
<evidence type="ECO:0000256" key="2">
    <source>
        <dbReference type="ARBA" id="ARBA00009477"/>
    </source>
</evidence>
<evidence type="ECO:0000256" key="8">
    <source>
        <dbReference type="ARBA" id="ARBA00023136"/>
    </source>
</evidence>
<comment type="similarity">
    <text evidence="2 9">Belongs to the membrane fusion protein (MFP) (TC 8.A.1) family.</text>
</comment>
<keyword evidence="14" id="KW-1185">Reference proteome</keyword>
<dbReference type="OrthoDB" id="9811754at2"/>
<feature type="domain" description="AprE-like beta-barrel" evidence="12">
    <location>
        <begin position="316"/>
        <end position="400"/>
    </location>
</feature>
<dbReference type="Proteomes" id="UP000305675">
    <property type="component" value="Unassembled WGS sequence"/>
</dbReference>
<feature type="domain" description="AprE-like long alpha-helical hairpin" evidence="11">
    <location>
        <begin position="92"/>
        <end position="269"/>
    </location>
</feature>
<comment type="subcellular location">
    <subcellularLocation>
        <location evidence="1 9">Cell inner membrane</location>
        <topology evidence="1 9">Single-pass membrane protein</topology>
    </subcellularLocation>
</comment>
<evidence type="ECO:0000256" key="3">
    <source>
        <dbReference type="ARBA" id="ARBA00022448"/>
    </source>
</evidence>
<keyword evidence="3 9" id="KW-0813">Transport</keyword>
<evidence type="ECO:0000259" key="11">
    <source>
        <dbReference type="Pfam" id="PF25994"/>
    </source>
</evidence>
<protein>
    <recommendedName>
        <fullName evidence="9">Membrane fusion protein (MFP) family protein</fullName>
    </recommendedName>
</protein>
<reference evidence="13 14" key="1">
    <citation type="submission" date="2019-04" db="EMBL/GenBank/DDBJ databases">
        <authorList>
            <person name="Hwang J.C."/>
        </authorList>
    </citation>
    <scope>NUCLEOTIDE SEQUENCE [LARGE SCALE GENOMIC DNA]</scope>
    <source>
        <strain evidence="13 14">IMCC35002</strain>
    </source>
</reference>
<dbReference type="AlphaFoldDB" id="A0A4U1BQK9"/>
<dbReference type="PRINTS" id="PR01490">
    <property type="entry name" value="RTXTOXIND"/>
</dbReference>
<dbReference type="GO" id="GO:0005886">
    <property type="term" value="C:plasma membrane"/>
    <property type="evidence" value="ECO:0007669"/>
    <property type="project" value="UniProtKB-SubCell"/>
</dbReference>
<dbReference type="Pfam" id="PF25994">
    <property type="entry name" value="HH_AprE"/>
    <property type="match status" value="1"/>
</dbReference>
<feature type="transmembrane region" description="Helical" evidence="9">
    <location>
        <begin position="16"/>
        <end position="37"/>
    </location>
</feature>
<dbReference type="GO" id="GO:0015031">
    <property type="term" value="P:protein transport"/>
    <property type="evidence" value="ECO:0007669"/>
    <property type="project" value="InterPro"/>
</dbReference>
<dbReference type="Pfam" id="PF26002">
    <property type="entry name" value="Beta-barrel_AprE"/>
    <property type="match status" value="1"/>
</dbReference>
<keyword evidence="5 9" id="KW-0997">Cell inner membrane</keyword>
<dbReference type="Gene3D" id="2.40.30.170">
    <property type="match status" value="1"/>
</dbReference>
<gene>
    <name evidence="13" type="ORF">FCL42_03425</name>
</gene>
<name>A0A4U1BQK9_9GAMM</name>
<dbReference type="Gene3D" id="1.10.287.470">
    <property type="entry name" value="Helix hairpin bin"/>
    <property type="match status" value="1"/>
</dbReference>
<evidence type="ECO:0000256" key="7">
    <source>
        <dbReference type="ARBA" id="ARBA00022989"/>
    </source>
</evidence>
<dbReference type="EMBL" id="SWCJ01000002">
    <property type="protein sequence ID" value="TKB57341.1"/>
    <property type="molecule type" value="Genomic_DNA"/>
</dbReference>
<accession>A0A4U1BQK9</accession>
<evidence type="ECO:0000256" key="5">
    <source>
        <dbReference type="ARBA" id="ARBA00022519"/>
    </source>
</evidence>
<sequence>MNPELDGSYLKQWTKLGWAIVIVAFGGFLVWASSISLSSASVSGGQLTLAKPDQHVAHLQGGWLKQVHVSEGQPVVKGQLLAEIEDFQLSGELERLNHQYWQLSAQQQRARHELDGAGSLSFASGMPVAIKDAQTALYQSRLQAFQLQRKQLQHQQLMESQKLQAATLKQGRLEQRVALAKQELAIAEELAEKEYMAKMQLLTMQGRLAQLQGELEINQTAIAQSQIALSDAKNQMLRLSQQRKVDALAELAKVGEQLAQVEVQLKIKRQAELQGQMFAEQDGVVSALQLQAVAQHLLGAGEVLMQVVAKDSGWQVEGVIAPDDRDNVTPGQRVRVHLTGFNLRRHPALLGEVSWVDSQRVSTDSGEGYRFGVRLEQTSLSDEMVEKLAPGMLAQIFIEQQPSTLLEQLWRPLGASMRYALIEH</sequence>
<feature type="coiled-coil region" evidence="10">
    <location>
        <begin position="163"/>
        <end position="190"/>
    </location>
</feature>
<evidence type="ECO:0000313" key="13">
    <source>
        <dbReference type="EMBL" id="TKB57341.1"/>
    </source>
</evidence>
<dbReference type="InterPro" id="IPR058781">
    <property type="entry name" value="HH_AprE-like"/>
</dbReference>
<evidence type="ECO:0000256" key="10">
    <source>
        <dbReference type="SAM" id="Coils"/>
    </source>
</evidence>
<evidence type="ECO:0000256" key="6">
    <source>
        <dbReference type="ARBA" id="ARBA00022692"/>
    </source>
</evidence>